<dbReference type="Proteomes" id="UP001223144">
    <property type="component" value="Unassembled WGS sequence"/>
</dbReference>
<protein>
    <submittedName>
        <fullName evidence="1">Uncharacterized protein</fullName>
    </submittedName>
</protein>
<gene>
    <name evidence="1" type="ORF">QCN29_02850</name>
</gene>
<evidence type="ECO:0000313" key="2">
    <source>
        <dbReference type="Proteomes" id="UP001223144"/>
    </source>
</evidence>
<comment type="caution">
    <text evidence="1">The sequence shown here is derived from an EMBL/GenBank/DDBJ whole genome shotgun (WGS) entry which is preliminary data.</text>
</comment>
<dbReference type="RefSeq" id="WP_240134350.1">
    <property type="nucleotide sequence ID" value="NZ_JARWBG010000002.1"/>
</dbReference>
<organism evidence="1 2">
    <name type="scientific">Streptomyces chengmaiensis</name>
    <dbReference type="NCBI Taxonomy" id="3040919"/>
    <lineage>
        <taxon>Bacteria</taxon>
        <taxon>Bacillati</taxon>
        <taxon>Actinomycetota</taxon>
        <taxon>Actinomycetes</taxon>
        <taxon>Kitasatosporales</taxon>
        <taxon>Streptomycetaceae</taxon>
        <taxon>Streptomyces</taxon>
    </lineage>
</organism>
<evidence type="ECO:0000313" key="1">
    <source>
        <dbReference type="EMBL" id="MDH2387742.1"/>
    </source>
</evidence>
<reference evidence="1 2" key="1">
    <citation type="submission" date="2023-04" db="EMBL/GenBank/DDBJ databases">
        <title>Streptomyces chengmaiensis sp. nov. isolated from the stem of mangrove plant in Hainan.</title>
        <authorList>
            <person name="Huang X."/>
            <person name="Zhou S."/>
            <person name="Chu X."/>
            <person name="Xie Y."/>
            <person name="Lin Y."/>
        </authorList>
    </citation>
    <scope>NUCLEOTIDE SEQUENCE [LARGE SCALE GENOMIC DNA]</scope>
    <source>
        <strain evidence="1 2">HNM0663</strain>
    </source>
</reference>
<keyword evidence="2" id="KW-1185">Reference proteome</keyword>
<sequence length="72" mass="8164">MWNTALWVLIVCASACTVGALLGSPPLGRMWRVDVLELRRRRRMIEVLEENTHPLHRELDAVGVDLLTVARS</sequence>
<dbReference type="EMBL" id="JARWBG010000002">
    <property type="protein sequence ID" value="MDH2387742.1"/>
    <property type="molecule type" value="Genomic_DNA"/>
</dbReference>
<proteinExistence type="predicted"/>
<name>A0ABT6HG49_9ACTN</name>
<accession>A0ABT6HG49</accession>